<gene>
    <name evidence="2" type="ORF">H0H81_011279</name>
</gene>
<protein>
    <submittedName>
        <fullName evidence="2">Uncharacterized protein</fullName>
    </submittedName>
</protein>
<evidence type="ECO:0000313" key="3">
    <source>
        <dbReference type="Proteomes" id="UP000717328"/>
    </source>
</evidence>
<evidence type="ECO:0000313" key="2">
    <source>
        <dbReference type="EMBL" id="KAG5653699.1"/>
    </source>
</evidence>
<feature type="compositionally biased region" description="Low complexity" evidence="1">
    <location>
        <begin position="184"/>
        <end position="194"/>
    </location>
</feature>
<sequence>MADMLNTSLIDVSTGQCAYEIVTIPLPPSPKVEAEGDDSSLQDTTQESRHTSITDPSGKTLVSISWNGRRPDIIIMDEKIGGLPDLFGSTTVRFMPKILAIPTRFDTEYIWTATPDSLTLFDYDSESTKGTFYQNVIRVSTSFKPRKSLVSSTSSRGSTSSHSLFSFPSSLSLSSSALASSPGSSNSSICTSQSTVPSTTHTKTPKSAFIPTHLPGVGSNYLEFCQHPLAHDVEIIVSFLMMEILRRGRFLLTPYTFEKPKMWQLKETRDLVLRRLRRNTV</sequence>
<evidence type="ECO:0000256" key="1">
    <source>
        <dbReference type="SAM" id="MobiDB-lite"/>
    </source>
</evidence>
<reference evidence="2" key="1">
    <citation type="submission" date="2021-02" db="EMBL/GenBank/DDBJ databases">
        <authorList>
            <person name="Nieuwenhuis M."/>
            <person name="Van De Peppel L.J.J."/>
        </authorList>
    </citation>
    <scope>NUCLEOTIDE SEQUENCE</scope>
    <source>
        <strain evidence="2">D49</strain>
    </source>
</reference>
<keyword evidence="3" id="KW-1185">Reference proteome</keyword>
<organism evidence="2 3">
    <name type="scientific">Sphagnurus paluster</name>
    <dbReference type="NCBI Taxonomy" id="117069"/>
    <lineage>
        <taxon>Eukaryota</taxon>
        <taxon>Fungi</taxon>
        <taxon>Dikarya</taxon>
        <taxon>Basidiomycota</taxon>
        <taxon>Agaricomycotina</taxon>
        <taxon>Agaricomycetes</taxon>
        <taxon>Agaricomycetidae</taxon>
        <taxon>Agaricales</taxon>
        <taxon>Tricholomatineae</taxon>
        <taxon>Lyophyllaceae</taxon>
        <taxon>Sphagnurus</taxon>
    </lineage>
</organism>
<feature type="region of interest" description="Disordered" evidence="1">
    <location>
        <begin position="28"/>
        <end position="56"/>
    </location>
</feature>
<dbReference type="EMBL" id="JABCKI010000038">
    <property type="protein sequence ID" value="KAG5653699.1"/>
    <property type="molecule type" value="Genomic_DNA"/>
</dbReference>
<dbReference type="AlphaFoldDB" id="A0A9P7KL00"/>
<reference evidence="2" key="2">
    <citation type="submission" date="2021-10" db="EMBL/GenBank/DDBJ databases">
        <title>Phylogenomics reveals ancestral predisposition of the termite-cultivated fungus Termitomyces towards a domesticated lifestyle.</title>
        <authorList>
            <person name="Auxier B."/>
            <person name="Grum-Grzhimaylo A."/>
            <person name="Cardenas M.E."/>
            <person name="Lodge J.D."/>
            <person name="Laessoe T."/>
            <person name="Pedersen O."/>
            <person name="Smith M.E."/>
            <person name="Kuyper T.W."/>
            <person name="Franco-Molano E.A."/>
            <person name="Baroni T.J."/>
            <person name="Aanen D.K."/>
        </authorList>
    </citation>
    <scope>NUCLEOTIDE SEQUENCE</scope>
    <source>
        <strain evidence="2">D49</strain>
    </source>
</reference>
<feature type="region of interest" description="Disordered" evidence="1">
    <location>
        <begin position="184"/>
        <end position="205"/>
    </location>
</feature>
<comment type="caution">
    <text evidence="2">The sequence shown here is derived from an EMBL/GenBank/DDBJ whole genome shotgun (WGS) entry which is preliminary data.</text>
</comment>
<dbReference type="Proteomes" id="UP000717328">
    <property type="component" value="Unassembled WGS sequence"/>
</dbReference>
<dbReference type="OrthoDB" id="3258136at2759"/>
<proteinExistence type="predicted"/>
<name>A0A9P7KL00_9AGAR</name>
<accession>A0A9P7KL00</accession>